<dbReference type="InterPro" id="IPR018187">
    <property type="entry name" value="Asp/Glu_racemase_AS_1"/>
</dbReference>
<dbReference type="InterPro" id="IPR001920">
    <property type="entry name" value="Asp/Glu_race"/>
</dbReference>
<feature type="binding site" evidence="7">
    <location>
        <begin position="76"/>
        <end position="77"/>
    </location>
    <ligand>
        <name>substrate</name>
    </ligand>
</feature>
<dbReference type="PROSITE" id="PS00923">
    <property type="entry name" value="ASP_GLU_RACEMASE_1"/>
    <property type="match status" value="1"/>
</dbReference>
<keyword evidence="5 7" id="KW-0413">Isomerase</keyword>
<feature type="binding site" evidence="7">
    <location>
        <begin position="43"/>
        <end position="44"/>
    </location>
    <ligand>
        <name>substrate</name>
    </ligand>
</feature>
<evidence type="ECO:0000256" key="1">
    <source>
        <dbReference type="ARBA" id="ARBA00001602"/>
    </source>
</evidence>
<keyword evidence="4 7" id="KW-0573">Peptidoglycan synthesis</keyword>
<evidence type="ECO:0000256" key="3">
    <source>
        <dbReference type="ARBA" id="ARBA00022960"/>
    </source>
</evidence>
<dbReference type="PANTHER" id="PTHR21198:SF2">
    <property type="entry name" value="GLUTAMATE RACEMASE"/>
    <property type="match status" value="1"/>
</dbReference>
<comment type="pathway">
    <text evidence="7">Cell wall biogenesis; peptidoglycan biosynthesis.</text>
</comment>
<dbReference type="SUPFAM" id="SSF53681">
    <property type="entry name" value="Aspartate/glutamate racemase"/>
    <property type="match status" value="2"/>
</dbReference>
<dbReference type="EMBL" id="JTJL01000039">
    <property type="protein sequence ID" value="OBW93376.1"/>
    <property type="molecule type" value="Genomic_DNA"/>
</dbReference>
<keyword evidence="9" id="KW-1185">Reference proteome</keyword>
<dbReference type="EC" id="5.1.1.3" evidence="2 7"/>
<dbReference type="Gene3D" id="3.40.50.1860">
    <property type="match status" value="2"/>
</dbReference>
<dbReference type="GO" id="GO:0008360">
    <property type="term" value="P:regulation of cell shape"/>
    <property type="evidence" value="ECO:0007669"/>
    <property type="project" value="UniProtKB-KW"/>
</dbReference>
<dbReference type="GO" id="GO:0009252">
    <property type="term" value="P:peptidoglycan biosynthetic process"/>
    <property type="evidence" value="ECO:0007669"/>
    <property type="project" value="UniProtKB-UniRule"/>
</dbReference>
<dbReference type="UniPathway" id="UPA00219"/>
<keyword evidence="6 7" id="KW-0961">Cell wall biogenesis/degradation</keyword>
<protein>
    <recommendedName>
        <fullName evidence="2 7">Glutamate racemase</fullName>
        <ecNumber evidence="2 7">5.1.1.3</ecNumber>
    </recommendedName>
</protein>
<reference evidence="8 9" key="1">
    <citation type="submission" date="2014-11" db="EMBL/GenBank/DDBJ databases">
        <title>Pan-genome of Gallibacterium spp.</title>
        <authorList>
            <person name="Kudirkiene E."/>
            <person name="Bojesen A.M."/>
        </authorList>
    </citation>
    <scope>NUCLEOTIDE SEQUENCE [LARGE SCALE GENOMIC DNA]</scope>
    <source>
        <strain evidence="8 9">F150</strain>
    </source>
</reference>
<gene>
    <name evidence="7" type="primary">murI</name>
    <name evidence="8" type="ORF">QS62_07370</name>
</gene>
<accession>A0A1A7NV53</accession>
<feature type="active site" description="Proton donor/acceptor" evidence="7">
    <location>
        <position position="186"/>
    </location>
</feature>
<evidence type="ECO:0000313" key="8">
    <source>
        <dbReference type="EMBL" id="OBW93376.1"/>
    </source>
</evidence>
<comment type="similarity">
    <text evidence="7">Belongs to the aspartate/glutamate racemases family.</text>
</comment>
<dbReference type="Pfam" id="PF01177">
    <property type="entry name" value="Asp_Glu_race"/>
    <property type="match status" value="1"/>
</dbReference>
<evidence type="ECO:0000256" key="2">
    <source>
        <dbReference type="ARBA" id="ARBA00013090"/>
    </source>
</evidence>
<sequence length="267" mass="30113">MANVPTILFFDSGVGGLSVYREVKALLPDCHYLYCLDNACFPYSEKTEKLIEQRCVVICKKIAERERIDLIVIACNTASTIVLPAMRENFSCPIVGTVPAIKPAAQKTQTKVIGLLATKGTIIRSYVDDLIKEYAQDCEVKRLGSTELVEIAEQKLHGKPADHFAVMRAVSEWRYEYELDTVILGCTHFPLLKAELKACLPQVSHFIDSGKAIAKRVQSLLPEFSAEKIKKEQIAYCTAPFVDHEEVRKMFDEWGFKKLQQLNEILP</sequence>
<dbReference type="PROSITE" id="PS00924">
    <property type="entry name" value="ASP_GLU_RACEMASE_2"/>
    <property type="match status" value="1"/>
</dbReference>
<proteinExistence type="inferred from homology"/>
<dbReference type="AlphaFoldDB" id="A0A1A7NV53"/>
<evidence type="ECO:0000256" key="4">
    <source>
        <dbReference type="ARBA" id="ARBA00022984"/>
    </source>
</evidence>
<dbReference type="RefSeq" id="WP_066108262.1">
    <property type="nucleotide sequence ID" value="NZ_JTJL01000039.1"/>
</dbReference>
<name>A0A1A7NV53_9PAST</name>
<evidence type="ECO:0000256" key="6">
    <source>
        <dbReference type="ARBA" id="ARBA00023316"/>
    </source>
</evidence>
<evidence type="ECO:0000256" key="7">
    <source>
        <dbReference type="HAMAP-Rule" id="MF_00258"/>
    </source>
</evidence>
<dbReference type="InterPro" id="IPR033134">
    <property type="entry name" value="Asp/Glu_racemase_AS_2"/>
</dbReference>
<dbReference type="FunFam" id="3.40.50.1860:FF:000001">
    <property type="entry name" value="Glutamate racemase"/>
    <property type="match status" value="1"/>
</dbReference>
<feature type="active site" description="Proton donor/acceptor" evidence="7">
    <location>
        <position position="75"/>
    </location>
</feature>
<dbReference type="Proteomes" id="UP000092649">
    <property type="component" value="Unassembled WGS sequence"/>
</dbReference>
<comment type="function">
    <text evidence="7">Provides the (R)-glutamate required for cell wall biosynthesis.</text>
</comment>
<comment type="catalytic activity">
    <reaction evidence="1 7">
        <text>L-glutamate = D-glutamate</text>
        <dbReference type="Rhea" id="RHEA:12813"/>
        <dbReference type="ChEBI" id="CHEBI:29985"/>
        <dbReference type="ChEBI" id="CHEBI:29986"/>
        <dbReference type="EC" id="5.1.1.3"/>
    </reaction>
</comment>
<dbReference type="InterPro" id="IPR015942">
    <property type="entry name" value="Asp/Glu/hydantoin_racemase"/>
</dbReference>
<feature type="binding site" evidence="7">
    <location>
        <begin position="187"/>
        <end position="188"/>
    </location>
    <ligand>
        <name>substrate</name>
    </ligand>
</feature>
<dbReference type="InterPro" id="IPR004391">
    <property type="entry name" value="Glu_race"/>
</dbReference>
<dbReference type="PANTHER" id="PTHR21198">
    <property type="entry name" value="GLUTAMATE RACEMASE"/>
    <property type="match status" value="1"/>
</dbReference>
<evidence type="ECO:0000256" key="5">
    <source>
        <dbReference type="ARBA" id="ARBA00023235"/>
    </source>
</evidence>
<dbReference type="NCBIfam" id="TIGR00067">
    <property type="entry name" value="glut_race"/>
    <property type="match status" value="1"/>
</dbReference>
<keyword evidence="3 7" id="KW-0133">Cell shape</keyword>
<organism evidence="8 9">
    <name type="scientific">Gallibacterium salpingitidis</name>
    <dbReference type="NCBI Taxonomy" id="505341"/>
    <lineage>
        <taxon>Bacteria</taxon>
        <taxon>Pseudomonadati</taxon>
        <taxon>Pseudomonadota</taxon>
        <taxon>Gammaproteobacteria</taxon>
        <taxon>Pasteurellales</taxon>
        <taxon>Pasteurellaceae</taxon>
        <taxon>Gallibacterium</taxon>
    </lineage>
</organism>
<dbReference type="GO" id="GO:0008881">
    <property type="term" value="F:glutamate racemase activity"/>
    <property type="evidence" value="ECO:0007669"/>
    <property type="project" value="UniProtKB-UniRule"/>
</dbReference>
<dbReference type="PATRIC" id="fig|505341.3.peg.1482"/>
<dbReference type="GO" id="GO:0071555">
    <property type="term" value="P:cell wall organization"/>
    <property type="evidence" value="ECO:0007669"/>
    <property type="project" value="UniProtKB-KW"/>
</dbReference>
<feature type="binding site" evidence="7">
    <location>
        <begin position="11"/>
        <end position="12"/>
    </location>
    <ligand>
        <name>substrate</name>
    </ligand>
</feature>
<evidence type="ECO:0000313" key="9">
    <source>
        <dbReference type="Proteomes" id="UP000092649"/>
    </source>
</evidence>
<dbReference type="OrthoDB" id="9801055at2"/>
<dbReference type="HAMAP" id="MF_00258">
    <property type="entry name" value="Glu_racemase"/>
    <property type="match status" value="1"/>
</dbReference>
<comment type="caution">
    <text evidence="8">The sequence shown here is derived from an EMBL/GenBank/DDBJ whole genome shotgun (WGS) entry which is preliminary data.</text>
</comment>